<evidence type="ECO:0000313" key="5">
    <source>
        <dbReference type="Proteomes" id="UP001184230"/>
    </source>
</evidence>
<feature type="transmembrane region" description="Helical" evidence="2">
    <location>
        <begin position="12"/>
        <end position="33"/>
    </location>
</feature>
<accession>A0ABU1NMV3</accession>
<evidence type="ECO:0000256" key="2">
    <source>
        <dbReference type="SAM" id="Phobius"/>
    </source>
</evidence>
<evidence type="ECO:0000313" key="4">
    <source>
        <dbReference type="EMBL" id="MDR6539668.1"/>
    </source>
</evidence>
<feature type="region of interest" description="Disordered" evidence="1">
    <location>
        <begin position="345"/>
        <end position="367"/>
    </location>
</feature>
<feature type="transmembrane region" description="Helical" evidence="2">
    <location>
        <begin position="215"/>
        <end position="232"/>
    </location>
</feature>
<comment type="caution">
    <text evidence="4">The sequence shown here is derived from an EMBL/GenBank/DDBJ whole genome shotgun (WGS) entry which is preliminary data.</text>
</comment>
<sequence length="367" mass="40591">MENDPQVKIAYIPALDGIRAVAIGMVLAFHSTAPRANGGYVGVDVFFVLSGFLITKILAHELAERGHIKLLNFYWRRALRLYPTFLVLLAAIALAAPYLIAKPPAWQYVLISGVYLTDYAQAFFTFPAVLSYTWSLAVEEHFYLLWPLFLPFVLRLRKPIQAMVLVYLLATLWRSLNSSVLGWDASYFRFDTRASGIILGCVLALMRRKAPPKHAGFASLTVLAALVALPTWGRHVGLAIAVPVAELCAATLVLTAGHSEIESRLLSWKPVAYIGRISYGIYLWHVPVMYWLRENHHTWPVTLAAGTAVSVMLAAVTYHFIDRPIRTIRGAAPAIRAETHTIVEASSPRTGDGDADLLKAPSESIVN</sequence>
<dbReference type="InterPro" id="IPR002656">
    <property type="entry name" value="Acyl_transf_3_dom"/>
</dbReference>
<feature type="transmembrane region" description="Helical" evidence="2">
    <location>
        <begin position="79"/>
        <end position="100"/>
    </location>
</feature>
<keyword evidence="2" id="KW-1133">Transmembrane helix</keyword>
<keyword evidence="5" id="KW-1185">Reference proteome</keyword>
<reference evidence="4 5" key="1">
    <citation type="submission" date="2023-07" db="EMBL/GenBank/DDBJ databases">
        <title>Sorghum-associated microbial communities from plants grown in Nebraska, USA.</title>
        <authorList>
            <person name="Schachtman D."/>
        </authorList>
    </citation>
    <scope>NUCLEOTIDE SEQUENCE [LARGE SCALE GENOMIC DNA]</scope>
    <source>
        <strain evidence="4 5">DS1781</strain>
    </source>
</reference>
<dbReference type="RefSeq" id="WP_309907563.1">
    <property type="nucleotide sequence ID" value="NZ_JAVDRF010000021.1"/>
</dbReference>
<gene>
    <name evidence="4" type="ORF">J2739_005470</name>
</gene>
<organism evidence="4 5">
    <name type="scientific">Variovorax soli</name>
    <dbReference type="NCBI Taxonomy" id="376815"/>
    <lineage>
        <taxon>Bacteria</taxon>
        <taxon>Pseudomonadati</taxon>
        <taxon>Pseudomonadota</taxon>
        <taxon>Betaproteobacteria</taxon>
        <taxon>Burkholderiales</taxon>
        <taxon>Comamonadaceae</taxon>
        <taxon>Variovorax</taxon>
    </lineage>
</organism>
<proteinExistence type="predicted"/>
<dbReference type="PANTHER" id="PTHR23028:SF53">
    <property type="entry name" value="ACYL_TRANSF_3 DOMAIN-CONTAINING PROTEIN"/>
    <property type="match status" value="1"/>
</dbReference>
<evidence type="ECO:0000259" key="3">
    <source>
        <dbReference type="Pfam" id="PF01757"/>
    </source>
</evidence>
<feature type="transmembrane region" description="Helical" evidence="2">
    <location>
        <begin position="271"/>
        <end position="292"/>
    </location>
</feature>
<feature type="transmembrane region" description="Helical" evidence="2">
    <location>
        <begin position="238"/>
        <end position="259"/>
    </location>
</feature>
<feature type="domain" description="Acyltransferase 3" evidence="3">
    <location>
        <begin position="13"/>
        <end position="318"/>
    </location>
</feature>
<dbReference type="Proteomes" id="UP001184230">
    <property type="component" value="Unassembled WGS sequence"/>
</dbReference>
<feature type="transmembrane region" description="Helical" evidence="2">
    <location>
        <begin position="298"/>
        <end position="321"/>
    </location>
</feature>
<keyword evidence="2" id="KW-0812">Transmembrane</keyword>
<dbReference type="InterPro" id="IPR050879">
    <property type="entry name" value="Acyltransferase_3"/>
</dbReference>
<dbReference type="Pfam" id="PF01757">
    <property type="entry name" value="Acyl_transf_3"/>
    <property type="match status" value="1"/>
</dbReference>
<dbReference type="PANTHER" id="PTHR23028">
    <property type="entry name" value="ACETYLTRANSFERASE"/>
    <property type="match status" value="1"/>
</dbReference>
<evidence type="ECO:0000256" key="1">
    <source>
        <dbReference type="SAM" id="MobiDB-lite"/>
    </source>
</evidence>
<dbReference type="EMBL" id="JAVDRF010000021">
    <property type="protein sequence ID" value="MDR6539668.1"/>
    <property type="molecule type" value="Genomic_DNA"/>
</dbReference>
<keyword evidence="2" id="KW-0472">Membrane</keyword>
<protein>
    <submittedName>
        <fullName evidence="4">Peptidoglycan/LPS O-acetylase OafA/YrhL</fullName>
    </submittedName>
</protein>
<name>A0ABU1NMV3_9BURK</name>
<feature type="transmembrane region" description="Helical" evidence="2">
    <location>
        <begin position="39"/>
        <end position="59"/>
    </location>
</feature>